<organism evidence="1 2">
    <name type="scientific">Ceratodon purpureus</name>
    <name type="common">Fire moss</name>
    <name type="synonym">Dicranum purpureum</name>
    <dbReference type="NCBI Taxonomy" id="3225"/>
    <lineage>
        <taxon>Eukaryota</taxon>
        <taxon>Viridiplantae</taxon>
        <taxon>Streptophyta</taxon>
        <taxon>Embryophyta</taxon>
        <taxon>Bryophyta</taxon>
        <taxon>Bryophytina</taxon>
        <taxon>Bryopsida</taxon>
        <taxon>Dicranidae</taxon>
        <taxon>Pseudoditrichales</taxon>
        <taxon>Ditrichaceae</taxon>
        <taxon>Ceratodon</taxon>
    </lineage>
</organism>
<evidence type="ECO:0000313" key="2">
    <source>
        <dbReference type="Proteomes" id="UP000822688"/>
    </source>
</evidence>
<dbReference type="EMBL" id="CM026427">
    <property type="protein sequence ID" value="KAG0570619.1"/>
    <property type="molecule type" value="Genomic_DNA"/>
</dbReference>
<gene>
    <name evidence="1" type="ORF">KC19_6G175500</name>
</gene>
<name>A0A8T0HIM2_CERPU</name>
<dbReference type="InterPro" id="IPR032675">
    <property type="entry name" value="LRR_dom_sf"/>
</dbReference>
<sequence>MENVSLRSDVFARCTKLSKVYLRLCRAESLDLRNCTSLESLEIHELNQRKDKSSVAITETSLDGLQGLGKLTVFRWKHFNDRDDPRDHYWEQLEGEFSHRLQCQLPESLQVLEIDECVSLRSDVFARCTKLSELKLRNCRAASLDLRNCKSVHIVELGQVKWLRTLSGLSSSAATLKTLNLDDCDNLDGIPGLNQLVGLTTLKLQNLCVFGNPRLSDLGCLTNLEELHLDGSDVELGEEDVCVLASLPRLNPVGVGKGMSPTYVDGSSKFSVDVKRRKVLKRDRWWRWVERDLGELPVSCGTDEVWDTGDFAPP</sequence>
<evidence type="ECO:0000313" key="1">
    <source>
        <dbReference type="EMBL" id="KAG0570619.1"/>
    </source>
</evidence>
<dbReference type="SUPFAM" id="SSF52058">
    <property type="entry name" value="L domain-like"/>
    <property type="match status" value="1"/>
</dbReference>
<dbReference type="AlphaFoldDB" id="A0A8T0HIM2"/>
<dbReference type="Proteomes" id="UP000822688">
    <property type="component" value="Chromosome 6"/>
</dbReference>
<proteinExistence type="predicted"/>
<protein>
    <submittedName>
        <fullName evidence="1">Uncharacterized protein</fullName>
    </submittedName>
</protein>
<accession>A0A8T0HIM2</accession>
<keyword evidence="2" id="KW-1185">Reference proteome</keyword>
<reference evidence="1 2" key="1">
    <citation type="submission" date="2020-06" db="EMBL/GenBank/DDBJ databases">
        <title>WGS assembly of Ceratodon purpureus strain R40.</title>
        <authorList>
            <person name="Carey S.B."/>
            <person name="Jenkins J."/>
            <person name="Shu S."/>
            <person name="Lovell J.T."/>
            <person name="Sreedasyam A."/>
            <person name="Maumus F."/>
            <person name="Tiley G.P."/>
            <person name="Fernandez-Pozo N."/>
            <person name="Barry K."/>
            <person name="Chen C."/>
            <person name="Wang M."/>
            <person name="Lipzen A."/>
            <person name="Daum C."/>
            <person name="Saski C.A."/>
            <person name="Payton A.C."/>
            <person name="Mcbreen J.C."/>
            <person name="Conrad R.E."/>
            <person name="Kollar L.M."/>
            <person name="Olsson S."/>
            <person name="Huttunen S."/>
            <person name="Landis J.B."/>
            <person name="Wickett N.J."/>
            <person name="Johnson M.G."/>
            <person name="Rensing S.A."/>
            <person name="Grimwood J."/>
            <person name="Schmutz J."/>
            <person name="Mcdaniel S.F."/>
        </authorList>
    </citation>
    <scope>NUCLEOTIDE SEQUENCE [LARGE SCALE GENOMIC DNA]</scope>
    <source>
        <strain evidence="1 2">R40</strain>
    </source>
</reference>
<comment type="caution">
    <text evidence="1">The sequence shown here is derived from an EMBL/GenBank/DDBJ whole genome shotgun (WGS) entry which is preliminary data.</text>
</comment>
<dbReference type="Gene3D" id="3.80.10.10">
    <property type="entry name" value="Ribonuclease Inhibitor"/>
    <property type="match status" value="1"/>
</dbReference>